<sequence>MVRTCIEEFEQPQFFQNLVTSMGRRLQQVIDNISIIKEPASTLEDSLVFQNRHIGTPISQVYLPQSSSNFHERQSKYSRKTCYYFGFVYLVFSIYKVLEVGVQGLI</sequence>
<evidence type="ECO:0000256" key="1">
    <source>
        <dbReference type="SAM" id="Phobius"/>
    </source>
</evidence>
<dbReference type="Proteomes" id="UP000215335">
    <property type="component" value="Unassembled WGS sequence"/>
</dbReference>
<organism evidence="2 3">
    <name type="scientific">Trichomalopsis sarcophagae</name>
    <dbReference type="NCBI Taxonomy" id="543379"/>
    <lineage>
        <taxon>Eukaryota</taxon>
        <taxon>Metazoa</taxon>
        <taxon>Ecdysozoa</taxon>
        <taxon>Arthropoda</taxon>
        <taxon>Hexapoda</taxon>
        <taxon>Insecta</taxon>
        <taxon>Pterygota</taxon>
        <taxon>Neoptera</taxon>
        <taxon>Endopterygota</taxon>
        <taxon>Hymenoptera</taxon>
        <taxon>Apocrita</taxon>
        <taxon>Proctotrupomorpha</taxon>
        <taxon>Chalcidoidea</taxon>
        <taxon>Pteromalidae</taxon>
        <taxon>Pteromalinae</taxon>
        <taxon>Trichomalopsis</taxon>
    </lineage>
</organism>
<accession>A0A232EX10</accession>
<gene>
    <name evidence="2" type="ORF">TSAR_007109</name>
</gene>
<evidence type="ECO:0000313" key="2">
    <source>
        <dbReference type="EMBL" id="OXU22883.1"/>
    </source>
</evidence>
<protein>
    <submittedName>
        <fullName evidence="2">Uncharacterized protein</fullName>
    </submittedName>
</protein>
<proteinExistence type="predicted"/>
<comment type="caution">
    <text evidence="2">The sequence shown here is derived from an EMBL/GenBank/DDBJ whole genome shotgun (WGS) entry which is preliminary data.</text>
</comment>
<keyword evidence="1" id="KW-1133">Transmembrane helix</keyword>
<dbReference type="AlphaFoldDB" id="A0A232EX10"/>
<evidence type="ECO:0000313" key="3">
    <source>
        <dbReference type="Proteomes" id="UP000215335"/>
    </source>
</evidence>
<keyword evidence="1" id="KW-0812">Transmembrane</keyword>
<reference evidence="2 3" key="1">
    <citation type="journal article" date="2017" name="Curr. Biol.">
        <title>The Evolution of Venom by Co-option of Single-Copy Genes.</title>
        <authorList>
            <person name="Martinson E.O."/>
            <person name="Mrinalini"/>
            <person name="Kelkar Y.D."/>
            <person name="Chang C.H."/>
            <person name="Werren J.H."/>
        </authorList>
    </citation>
    <scope>NUCLEOTIDE SEQUENCE [LARGE SCALE GENOMIC DNA]</scope>
    <source>
        <strain evidence="2 3">Alberta</strain>
        <tissue evidence="2">Whole body</tissue>
    </source>
</reference>
<name>A0A232EX10_9HYME</name>
<keyword evidence="3" id="KW-1185">Reference proteome</keyword>
<keyword evidence="1" id="KW-0472">Membrane</keyword>
<dbReference type="EMBL" id="NNAY01001802">
    <property type="protein sequence ID" value="OXU22883.1"/>
    <property type="molecule type" value="Genomic_DNA"/>
</dbReference>
<feature type="transmembrane region" description="Helical" evidence="1">
    <location>
        <begin position="81"/>
        <end position="98"/>
    </location>
</feature>